<dbReference type="EMBL" id="CM027680">
    <property type="protein sequence ID" value="KAG0547254.1"/>
    <property type="molecule type" value="Genomic_DNA"/>
</dbReference>
<evidence type="ECO:0000313" key="3">
    <source>
        <dbReference type="Proteomes" id="UP000807115"/>
    </source>
</evidence>
<reference evidence="2" key="1">
    <citation type="journal article" date="2019" name="BMC Genomics">
        <title>A new reference genome for Sorghum bicolor reveals high levels of sequence similarity between sweet and grain genotypes: implications for the genetics of sugar metabolism.</title>
        <authorList>
            <person name="Cooper E.A."/>
            <person name="Brenton Z.W."/>
            <person name="Flinn B.S."/>
            <person name="Jenkins J."/>
            <person name="Shu S."/>
            <person name="Flowers D."/>
            <person name="Luo F."/>
            <person name="Wang Y."/>
            <person name="Xia P."/>
            <person name="Barry K."/>
            <person name="Daum C."/>
            <person name="Lipzen A."/>
            <person name="Yoshinaga Y."/>
            <person name="Schmutz J."/>
            <person name="Saski C."/>
            <person name="Vermerris W."/>
            <person name="Kresovich S."/>
        </authorList>
    </citation>
    <scope>NUCLEOTIDE SEQUENCE</scope>
</reference>
<protein>
    <submittedName>
        <fullName evidence="2">Uncharacterized protein</fullName>
    </submittedName>
</protein>
<evidence type="ECO:0000313" key="2">
    <source>
        <dbReference type="EMBL" id="KAG0547254.1"/>
    </source>
</evidence>
<evidence type="ECO:0000256" key="1">
    <source>
        <dbReference type="SAM" id="MobiDB-lite"/>
    </source>
</evidence>
<organism evidence="2 3">
    <name type="scientific">Sorghum bicolor</name>
    <name type="common">Sorghum</name>
    <name type="synonym">Sorghum vulgare</name>
    <dbReference type="NCBI Taxonomy" id="4558"/>
    <lineage>
        <taxon>Eukaryota</taxon>
        <taxon>Viridiplantae</taxon>
        <taxon>Streptophyta</taxon>
        <taxon>Embryophyta</taxon>
        <taxon>Tracheophyta</taxon>
        <taxon>Spermatophyta</taxon>
        <taxon>Magnoliopsida</taxon>
        <taxon>Liliopsida</taxon>
        <taxon>Poales</taxon>
        <taxon>Poaceae</taxon>
        <taxon>PACMAD clade</taxon>
        <taxon>Panicoideae</taxon>
        <taxon>Andropogonodae</taxon>
        <taxon>Andropogoneae</taxon>
        <taxon>Sorghinae</taxon>
        <taxon>Sorghum</taxon>
    </lineage>
</organism>
<feature type="region of interest" description="Disordered" evidence="1">
    <location>
        <begin position="17"/>
        <end position="37"/>
    </location>
</feature>
<name>A0A921UWA0_SORBI</name>
<sequence length="98" mass="11187">MRRTRKLNLVLVKNTVKPTREQPAGRARPQRHTGTDGLLTTISACRLQPEFSVARHVHVCMDGTRTRPPSCSRSQNIRYDPSRRERLYILSVSSLFVG</sequence>
<comment type="caution">
    <text evidence="2">The sequence shown here is derived from an EMBL/GenBank/DDBJ whole genome shotgun (WGS) entry which is preliminary data.</text>
</comment>
<dbReference type="Proteomes" id="UP000807115">
    <property type="component" value="Chromosome 1"/>
</dbReference>
<reference evidence="2" key="2">
    <citation type="submission" date="2020-10" db="EMBL/GenBank/DDBJ databases">
        <authorList>
            <person name="Cooper E.A."/>
            <person name="Brenton Z.W."/>
            <person name="Flinn B.S."/>
            <person name="Jenkins J."/>
            <person name="Shu S."/>
            <person name="Flowers D."/>
            <person name="Luo F."/>
            <person name="Wang Y."/>
            <person name="Xia P."/>
            <person name="Barry K."/>
            <person name="Daum C."/>
            <person name="Lipzen A."/>
            <person name="Yoshinaga Y."/>
            <person name="Schmutz J."/>
            <person name="Saski C."/>
            <person name="Vermerris W."/>
            <person name="Kresovich S."/>
        </authorList>
    </citation>
    <scope>NUCLEOTIDE SEQUENCE</scope>
</reference>
<gene>
    <name evidence="2" type="ORF">BDA96_01G064000</name>
</gene>
<accession>A0A921UWA0</accession>
<proteinExistence type="predicted"/>
<dbReference type="AlphaFoldDB" id="A0A921UWA0"/>